<dbReference type="InterPro" id="IPR038257">
    <property type="entry name" value="CRISPR-assoc_Cas3_HD_sf"/>
</dbReference>
<dbReference type="SUPFAM" id="SSF52540">
    <property type="entry name" value="P-loop containing nucleoside triphosphate hydrolases"/>
    <property type="match status" value="1"/>
</dbReference>
<dbReference type="GO" id="GO:0005524">
    <property type="term" value="F:ATP binding"/>
    <property type="evidence" value="ECO:0007669"/>
    <property type="project" value="UniProtKB-KW"/>
</dbReference>
<dbReference type="GO" id="GO:0004518">
    <property type="term" value="F:nuclease activity"/>
    <property type="evidence" value="ECO:0007669"/>
    <property type="project" value="UniProtKB-KW"/>
</dbReference>
<dbReference type="EMBL" id="RZNY01000018">
    <property type="protein sequence ID" value="RUT43742.1"/>
    <property type="molecule type" value="Genomic_DNA"/>
</dbReference>
<dbReference type="NCBIfam" id="TIGR01596">
    <property type="entry name" value="cas3_HD"/>
    <property type="match status" value="1"/>
</dbReference>
<evidence type="ECO:0000256" key="1">
    <source>
        <dbReference type="ARBA" id="ARBA00006847"/>
    </source>
</evidence>
<dbReference type="Proteomes" id="UP000279446">
    <property type="component" value="Unassembled WGS sequence"/>
</dbReference>
<evidence type="ECO:0000256" key="9">
    <source>
        <dbReference type="ARBA" id="ARBA00023118"/>
    </source>
</evidence>
<proteinExistence type="inferred from homology"/>
<evidence type="ECO:0000256" key="5">
    <source>
        <dbReference type="ARBA" id="ARBA00022741"/>
    </source>
</evidence>
<comment type="similarity">
    <text evidence="1">In the N-terminal section; belongs to the CRISPR-associated nuclease Cas3-HD family.</text>
</comment>
<evidence type="ECO:0000256" key="7">
    <source>
        <dbReference type="ARBA" id="ARBA00022806"/>
    </source>
</evidence>
<sequence>MNYVAHIRESDHQYQTVEEHLLGVKLLAESYGAKIGVEHIAGLAGMLHDMGKYTDEFREYIIEAVNNPDSPPRRGSVDHSTAGGKFLYKLFHVENIHRDKGLLSEVVGNAIISHHSYLQDFLNPELESNYLQRVRDKDLKEYKWTEQRFFELVMSKDEFHHYVDEAAAELRNYLDKEPSVSSETNLMFLTKFIFSALIDADRTNTRLFEGNKADEPALDYKQLFASYYDKLMSKIDSFAGQSSSQTPINLLRSEMSRQCDHCAERPTGIYTLSIPTGGGKTLASLRYALKHAKTYHKKHIIYVVPYTTIIEQNAAEVRKILLDDANILEHHSNVVEDTSDDDEHLDGVVNVQQKLKLAKDNWDSPIIFTTMVQFLNVFYAKGSRNIRRLHNLCESVIIFDEVQKVPVSCVSLFNEALNFLRTFGHSGIVLCTATQPALDFVEHKLKINTDAEMIDNLDHVIEAFKRVEVIDQATDEGFNNDKLCDFIVEKIDEVQSVLVILNTKTVVKRLYQQMQLNMAGSDVPIYHLSTSMCAAHRNDLLQKIREHLNNDDKIICISTQLIEAGVDVSFECVVRSLAGLDSIAQAAGRCNRHGEQELQQVYVIDHIEENLKHLREIKVGKEISKKILIDLKNNQQYHGGHILSIQAMEKYFKEFYSKFKTDLDYPIPKLGSKMTSLLLANIADNSYFQAYSTKNKERLPLFLANSYRTAAEHFRVIHDLTTSVIVPYGDEGKDIIAELNGERRIEELTRLLRRSQQYTINLFKYEHDQLDKNAGLESCLDGHVLVLKEGAYSEEFGLDLQNESGFDLSMY</sequence>
<dbReference type="CDD" id="cd17930">
    <property type="entry name" value="DEXHc_cas3"/>
    <property type="match status" value="1"/>
</dbReference>
<evidence type="ECO:0000256" key="6">
    <source>
        <dbReference type="ARBA" id="ARBA00022801"/>
    </source>
</evidence>
<dbReference type="OrthoDB" id="9810236at2"/>
<dbReference type="RefSeq" id="WP_127193756.1">
    <property type="nucleotide sequence ID" value="NZ_RZNY01000018.1"/>
</dbReference>
<feature type="domain" description="Helicase ATP-binding" evidence="10">
    <location>
        <begin position="261"/>
        <end position="453"/>
    </location>
</feature>
<comment type="caution">
    <text evidence="13">The sequence shown here is derived from an EMBL/GenBank/DDBJ whole genome shotgun (WGS) entry which is preliminary data.</text>
</comment>
<dbReference type="InterPro" id="IPR011545">
    <property type="entry name" value="DEAD/DEAH_box_helicase_dom"/>
</dbReference>
<keyword evidence="8" id="KW-0067">ATP-binding</keyword>
<dbReference type="Pfam" id="PF22590">
    <property type="entry name" value="Cas3-like_C_2"/>
    <property type="match status" value="1"/>
</dbReference>
<dbReference type="PROSITE" id="PS51192">
    <property type="entry name" value="HELICASE_ATP_BIND_1"/>
    <property type="match status" value="1"/>
</dbReference>
<dbReference type="GO" id="GO:0051607">
    <property type="term" value="P:defense response to virus"/>
    <property type="evidence" value="ECO:0007669"/>
    <property type="project" value="UniProtKB-KW"/>
</dbReference>
<keyword evidence="3" id="KW-0540">Nuclease</keyword>
<dbReference type="AlphaFoldDB" id="A0A3S1DRD4"/>
<evidence type="ECO:0000313" key="14">
    <source>
        <dbReference type="Proteomes" id="UP000279446"/>
    </source>
</evidence>
<keyword evidence="5" id="KW-0547">Nucleotide-binding</keyword>
<dbReference type="Pfam" id="PF00270">
    <property type="entry name" value="DEAD"/>
    <property type="match status" value="1"/>
</dbReference>
<dbReference type="Gene3D" id="1.10.3210.30">
    <property type="match status" value="1"/>
</dbReference>
<reference evidence="13 14" key="1">
    <citation type="submission" date="2018-12" db="EMBL/GenBank/DDBJ databases">
        <authorList>
            <person name="Sun L."/>
            <person name="Chen Z."/>
        </authorList>
    </citation>
    <scope>NUCLEOTIDE SEQUENCE [LARGE SCALE GENOMIC DNA]</scope>
    <source>
        <strain evidence="13 14">DSM 15890</strain>
    </source>
</reference>
<dbReference type="InterPro" id="IPR001650">
    <property type="entry name" value="Helicase_C-like"/>
</dbReference>
<evidence type="ECO:0000256" key="2">
    <source>
        <dbReference type="ARBA" id="ARBA00009046"/>
    </source>
</evidence>
<feature type="domain" description="Helicase C-terminal" evidence="11">
    <location>
        <begin position="486"/>
        <end position="639"/>
    </location>
</feature>
<dbReference type="GO" id="GO:0003676">
    <property type="term" value="F:nucleic acid binding"/>
    <property type="evidence" value="ECO:0007669"/>
    <property type="project" value="InterPro"/>
</dbReference>
<gene>
    <name evidence="13" type="primary">cas3</name>
    <name evidence="13" type="ORF">EJP82_19580</name>
</gene>
<evidence type="ECO:0000313" key="13">
    <source>
        <dbReference type="EMBL" id="RUT43742.1"/>
    </source>
</evidence>
<organism evidence="13 14">
    <name type="scientific">Paenibacillus anaericanus</name>
    <dbReference type="NCBI Taxonomy" id="170367"/>
    <lineage>
        <taxon>Bacteria</taxon>
        <taxon>Bacillati</taxon>
        <taxon>Bacillota</taxon>
        <taxon>Bacilli</taxon>
        <taxon>Bacillales</taxon>
        <taxon>Paenibacillaceae</taxon>
        <taxon>Paenibacillus</taxon>
    </lineage>
</organism>
<feature type="domain" description="HD Cas3-type" evidence="12">
    <location>
        <begin position="10"/>
        <end position="203"/>
    </location>
</feature>
<evidence type="ECO:0000256" key="4">
    <source>
        <dbReference type="ARBA" id="ARBA00022723"/>
    </source>
</evidence>
<evidence type="ECO:0000256" key="8">
    <source>
        <dbReference type="ARBA" id="ARBA00022840"/>
    </source>
</evidence>
<dbReference type="SMART" id="SM00490">
    <property type="entry name" value="HELICc"/>
    <property type="match status" value="1"/>
</dbReference>
<protein>
    <submittedName>
        <fullName evidence="13">CRISPR-associated helicase Cas3</fullName>
    </submittedName>
</protein>
<dbReference type="NCBIfam" id="TIGR01587">
    <property type="entry name" value="cas3_core"/>
    <property type="match status" value="1"/>
</dbReference>
<dbReference type="InterPro" id="IPR006474">
    <property type="entry name" value="Helicase_Cas3_CRISPR-ass_core"/>
</dbReference>
<dbReference type="SMART" id="SM00487">
    <property type="entry name" value="DEXDc"/>
    <property type="match status" value="1"/>
</dbReference>
<evidence type="ECO:0000259" key="12">
    <source>
        <dbReference type="PROSITE" id="PS51643"/>
    </source>
</evidence>
<keyword evidence="9" id="KW-0051">Antiviral defense</keyword>
<keyword evidence="6" id="KW-0378">Hydrolase</keyword>
<comment type="similarity">
    <text evidence="2">In the central section; belongs to the CRISPR-associated helicase Cas3 family.</text>
</comment>
<dbReference type="GO" id="GO:0004386">
    <property type="term" value="F:helicase activity"/>
    <property type="evidence" value="ECO:0007669"/>
    <property type="project" value="UniProtKB-KW"/>
</dbReference>
<dbReference type="InterPro" id="IPR014001">
    <property type="entry name" value="Helicase_ATP-bd"/>
</dbReference>
<evidence type="ECO:0000259" key="10">
    <source>
        <dbReference type="PROSITE" id="PS51192"/>
    </source>
</evidence>
<dbReference type="Gene3D" id="3.40.50.300">
    <property type="entry name" value="P-loop containing nucleotide triphosphate hydrolases"/>
    <property type="match status" value="2"/>
</dbReference>
<keyword evidence="14" id="KW-1185">Reference proteome</keyword>
<evidence type="ECO:0000256" key="3">
    <source>
        <dbReference type="ARBA" id="ARBA00022722"/>
    </source>
</evidence>
<dbReference type="InterPro" id="IPR006483">
    <property type="entry name" value="CRISPR-assoc_Cas3_HD"/>
</dbReference>
<dbReference type="CDD" id="cd09641">
    <property type="entry name" value="Cas3''_I"/>
    <property type="match status" value="1"/>
</dbReference>
<dbReference type="GO" id="GO:0046872">
    <property type="term" value="F:metal ion binding"/>
    <property type="evidence" value="ECO:0007669"/>
    <property type="project" value="UniProtKB-KW"/>
</dbReference>
<dbReference type="GO" id="GO:0016787">
    <property type="term" value="F:hydrolase activity"/>
    <property type="evidence" value="ECO:0007669"/>
    <property type="project" value="UniProtKB-KW"/>
</dbReference>
<evidence type="ECO:0000259" key="11">
    <source>
        <dbReference type="PROSITE" id="PS51194"/>
    </source>
</evidence>
<dbReference type="PROSITE" id="PS51643">
    <property type="entry name" value="HD_CAS3"/>
    <property type="match status" value="1"/>
</dbReference>
<dbReference type="PROSITE" id="PS51194">
    <property type="entry name" value="HELICASE_CTER"/>
    <property type="match status" value="1"/>
</dbReference>
<dbReference type="InterPro" id="IPR006674">
    <property type="entry name" value="HD_domain"/>
</dbReference>
<dbReference type="Pfam" id="PF01966">
    <property type="entry name" value="HD"/>
    <property type="match status" value="1"/>
</dbReference>
<keyword evidence="4" id="KW-0479">Metal-binding</keyword>
<dbReference type="InterPro" id="IPR054712">
    <property type="entry name" value="Cas3-like_dom"/>
</dbReference>
<name>A0A3S1DRD4_9BACL</name>
<accession>A0A3S1DRD4</accession>
<dbReference type="SUPFAM" id="SSF109604">
    <property type="entry name" value="HD-domain/PDEase-like"/>
    <property type="match status" value="1"/>
</dbReference>
<dbReference type="InterPro" id="IPR027417">
    <property type="entry name" value="P-loop_NTPase"/>
</dbReference>
<keyword evidence="7" id="KW-0347">Helicase</keyword>